<keyword evidence="4" id="KW-1185">Reference proteome</keyword>
<dbReference type="Gene3D" id="3.40.190.10">
    <property type="entry name" value="Periplasmic binding protein-like II"/>
    <property type="match status" value="1"/>
</dbReference>
<dbReference type="Gene3D" id="3.90.76.10">
    <property type="entry name" value="Dipeptide-binding Protein, Domain 1"/>
    <property type="match status" value="1"/>
</dbReference>
<dbReference type="InterPro" id="IPR000914">
    <property type="entry name" value="SBP_5_dom"/>
</dbReference>
<evidence type="ECO:0000313" key="3">
    <source>
        <dbReference type="EMBL" id="MFC0672816.1"/>
    </source>
</evidence>
<dbReference type="PROSITE" id="PS51318">
    <property type="entry name" value="TAT"/>
    <property type="match status" value="1"/>
</dbReference>
<name>A0ABV6R754_9MICO</name>
<dbReference type="Proteomes" id="UP001589793">
    <property type="component" value="Unassembled WGS sequence"/>
</dbReference>
<dbReference type="Pfam" id="PF00496">
    <property type="entry name" value="SBP_bac_5"/>
    <property type="match status" value="1"/>
</dbReference>
<proteinExistence type="predicted"/>
<dbReference type="PANTHER" id="PTHR30290">
    <property type="entry name" value="PERIPLASMIC BINDING COMPONENT OF ABC TRANSPORTER"/>
    <property type="match status" value="1"/>
</dbReference>
<organism evidence="3 4">
    <name type="scientific">Brachybacterium hainanense</name>
    <dbReference type="NCBI Taxonomy" id="1541174"/>
    <lineage>
        <taxon>Bacteria</taxon>
        <taxon>Bacillati</taxon>
        <taxon>Actinomycetota</taxon>
        <taxon>Actinomycetes</taxon>
        <taxon>Micrococcales</taxon>
        <taxon>Dermabacteraceae</taxon>
        <taxon>Brachybacterium</taxon>
    </lineage>
</organism>
<dbReference type="RefSeq" id="WP_376977902.1">
    <property type="nucleotide sequence ID" value="NZ_JBHLSV010000002.1"/>
</dbReference>
<dbReference type="InterPro" id="IPR006311">
    <property type="entry name" value="TAT_signal"/>
</dbReference>
<feature type="compositionally biased region" description="Basic and acidic residues" evidence="1">
    <location>
        <begin position="1"/>
        <end position="15"/>
    </location>
</feature>
<reference evidence="3 4" key="1">
    <citation type="submission" date="2024-09" db="EMBL/GenBank/DDBJ databases">
        <authorList>
            <person name="Sun Q."/>
            <person name="Mori K."/>
        </authorList>
    </citation>
    <scope>NUCLEOTIDE SEQUENCE [LARGE SCALE GENOMIC DNA]</scope>
    <source>
        <strain evidence="3 4">CICC 10874</strain>
    </source>
</reference>
<dbReference type="Gene3D" id="3.10.105.10">
    <property type="entry name" value="Dipeptide-binding Protein, Domain 3"/>
    <property type="match status" value="1"/>
</dbReference>
<dbReference type="InterPro" id="IPR039424">
    <property type="entry name" value="SBP_5"/>
</dbReference>
<dbReference type="CDD" id="cd08509">
    <property type="entry name" value="PBP2_TmCBP_oligosaccharides_like"/>
    <property type="match status" value="1"/>
</dbReference>
<feature type="domain" description="Solute-binding protein family 5" evidence="2">
    <location>
        <begin position="124"/>
        <end position="496"/>
    </location>
</feature>
<gene>
    <name evidence="3" type="ORF">ACFFF6_02470</name>
</gene>
<sequence>MTELVSRHRDDRPEAPRGSSRRAFMAATGAVGGAAALAACGGKDGGSGGTATGDMVGIGNNGKAGAGRKGDAADQLFIAGFQWSPPTNYNTFAAAPAWPAASNVAQYVFETAVRFNIITGEILPGLTTHEVNGTESITLTLQEGVSWHDGSEFTVDDILYTFELGKIDPSLAIASIWQDVDEMTADGNKISIAINQERKNVGAVLMQLSQQFIVNKAIYSKAAEETGNKLATWETTEAIGTGPFTLEKFDQTQIILARYEEYWGKSFYGNLPPMTKIIHPIFKSNEDGNIKFQNGELDVMQQFIPQISKMWESGKPVGTYLQDAPYFIPGSMPMFMMNTTLPGLDDAKVRKALAWAVDYASIAETAMSGYSSQVMASLIIPGGAEDAWFDKAKAEADGWSFDAAKAEELLQEAGYAKGSDGFYAKDGKKLGPWKLICPQGWTDWNAALEIVAKNFQAIGVDASTNFPQQAQVTTSIQNGDFEMALWSVSGTNPATPWQRFSDVMTNVDVPPVGQAAFRNYGRWKNDKVNDMLDAAAAAPDDAAKKEALTALDDLYRAEVPAFPLMYRPDEFFEFNASNWYNFPTEDNDYAPPAFRAAGNEWIFQIKKIGS</sequence>
<evidence type="ECO:0000256" key="1">
    <source>
        <dbReference type="SAM" id="MobiDB-lite"/>
    </source>
</evidence>
<protein>
    <submittedName>
        <fullName evidence="3">ABC transporter substrate-binding protein</fullName>
    </submittedName>
</protein>
<dbReference type="PANTHER" id="PTHR30290:SF82">
    <property type="entry name" value="ABC-TYPE DIPEPTIDE_OLIGOPEPTIDE TRANSPORT SYSTEM, PERIPLASMIC COMPONENT"/>
    <property type="match status" value="1"/>
</dbReference>
<comment type="caution">
    <text evidence="3">The sequence shown here is derived from an EMBL/GenBank/DDBJ whole genome shotgun (WGS) entry which is preliminary data.</text>
</comment>
<feature type="region of interest" description="Disordered" evidence="1">
    <location>
        <begin position="1"/>
        <end position="20"/>
    </location>
</feature>
<accession>A0ABV6R754</accession>
<evidence type="ECO:0000259" key="2">
    <source>
        <dbReference type="Pfam" id="PF00496"/>
    </source>
</evidence>
<evidence type="ECO:0000313" key="4">
    <source>
        <dbReference type="Proteomes" id="UP001589793"/>
    </source>
</evidence>
<dbReference type="EMBL" id="JBHLSV010000002">
    <property type="protein sequence ID" value="MFC0672816.1"/>
    <property type="molecule type" value="Genomic_DNA"/>
</dbReference>
<dbReference type="SUPFAM" id="SSF53850">
    <property type="entry name" value="Periplasmic binding protein-like II"/>
    <property type="match status" value="1"/>
</dbReference>